<keyword evidence="1" id="KW-0175">Coiled coil</keyword>
<proteinExistence type="predicted"/>
<dbReference type="EMBL" id="NMQA01000336">
    <property type="protein sequence ID" value="PLZ95172.1"/>
    <property type="molecule type" value="Genomic_DNA"/>
</dbReference>
<reference evidence="3 4" key="1">
    <citation type="submission" date="2017-07" db="EMBL/GenBank/DDBJ databases">
        <title>Genomes of Fischerella (Mastigocladus) sp. strains.</title>
        <authorList>
            <person name="Miller S.R."/>
        </authorList>
    </citation>
    <scope>NUCLEOTIDE SEQUENCE [LARGE SCALE GENOMIC DNA]</scope>
    <source>
        <strain evidence="3 4">CCMEE 5268</strain>
    </source>
</reference>
<sequence>MMRVWAFTKTSLLSTCLYPFNSKKETTMADLSEILRLLEAERDRYILETADLERRLSFIRNQMNVLEALISGYALEEKMSHLQKSLPESSTQAYLEGNLHSLEEEGEPKTLEQEQELDNKTNSLVTTLSSSSTSTLNSKDSQSTTPITEQPDISDIPKLTTPRKPGTLPLLPEFQEYSIQNAILILMRRRPNLHFHIDAIVRDLYGDKLTPEQLKTAKTNVGKMLSTGVQSGMWYRVLQGHGVYTLKYEKGVTSKPLHKKR</sequence>
<feature type="region of interest" description="Disordered" evidence="2">
    <location>
        <begin position="125"/>
        <end position="164"/>
    </location>
</feature>
<accession>A0A2N6KAA2</accession>
<evidence type="ECO:0000256" key="1">
    <source>
        <dbReference type="SAM" id="Coils"/>
    </source>
</evidence>
<dbReference type="AlphaFoldDB" id="A0A2N6KAA2"/>
<gene>
    <name evidence="3" type="ORF">CEN50_23215</name>
</gene>
<evidence type="ECO:0000313" key="3">
    <source>
        <dbReference type="EMBL" id="PLZ95172.1"/>
    </source>
</evidence>
<evidence type="ECO:0000256" key="2">
    <source>
        <dbReference type="SAM" id="MobiDB-lite"/>
    </source>
</evidence>
<comment type="caution">
    <text evidence="3">The sequence shown here is derived from an EMBL/GenBank/DDBJ whole genome shotgun (WGS) entry which is preliminary data.</text>
</comment>
<dbReference type="Proteomes" id="UP000235025">
    <property type="component" value="Unassembled WGS sequence"/>
</dbReference>
<feature type="compositionally biased region" description="Low complexity" evidence="2">
    <location>
        <begin position="125"/>
        <end position="143"/>
    </location>
</feature>
<organism evidence="3 4">
    <name type="scientific">Fischerella thermalis CCMEE 5268</name>
    <dbReference type="NCBI Taxonomy" id="2019662"/>
    <lineage>
        <taxon>Bacteria</taxon>
        <taxon>Bacillati</taxon>
        <taxon>Cyanobacteriota</taxon>
        <taxon>Cyanophyceae</taxon>
        <taxon>Nostocales</taxon>
        <taxon>Hapalosiphonaceae</taxon>
        <taxon>Fischerella</taxon>
    </lineage>
</organism>
<evidence type="ECO:0000313" key="4">
    <source>
        <dbReference type="Proteomes" id="UP000235025"/>
    </source>
</evidence>
<name>A0A2N6KAA2_9CYAN</name>
<protein>
    <submittedName>
        <fullName evidence="3">Uncharacterized protein</fullName>
    </submittedName>
</protein>
<feature type="coiled-coil region" evidence="1">
    <location>
        <begin position="21"/>
        <end position="69"/>
    </location>
</feature>